<gene>
    <name evidence="3" type="ordered locus">Cyan7822_2552</name>
</gene>
<dbReference type="RefSeq" id="WP_013322629.1">
    <property type="nucleotide sequence ID" value="NC_014501.1"/>
</dbReference>
<dbReference type="Pfam" id="PF00535">
    <property type="entry name" value="Glycos_transf_2"/>
    <property type="match status" value="1"/>
</dbReference>
<protein>
    <submittedName>
        <fullName evidence="3">Glycosyl transferase family 2</fullName>
    </submittedName>
</protein>
<accession>E0UHZ4</accession>
<dbReference type="eggNOG" id="COG0463">
    <property type="taxonomic scope" value="Bacteria"/>
</dbReference>
<evidence type="ECO:0000313" key="3">
    <source>
        <dbReference type="EMBL" id="ADN14524.1"/>
    </source>
</evidence>
<dbReference type="Gene3D" id="1.25.40.10">
    <property type="entry name" value="Tetratricopeptide repeat domain"/>
    <property type="match status" value="2"/>
</dbReference>
<dbReference type="SUPFAM" id="SSF53448">
    <property type="entry name" value="Nucleotide-diphospho-sugar transferases"/>
    <property type="match status" value="1"/>
</dbReference>
<feature type="repeat" description="TPR" evidence="1">
    <location>
        <begin position="311"/>
        <end position="344"/>
    </location>
</feature>
<dbReference type="Gene3D" id="3.90.550.10">
    <property type="entry name" value="Spore Coat Polysaccharide Biosynthesis Protein SpsA, Chain A"/>
    <property type="match status" value="1"/>
</dbReference>
<keyword evidence="1" id="KW-0802">TPR repeat</keyword>
<dbReference type="InterPro" id="IPR029044">
    <property type="entry name" value="Nucleotide-diphossugar_trans"/>
</dbReference>
<dbReference type="PANTHER" id="PTHR43630:SF2">
    <property type="entry name" value="GLYCOSYLTRANSFERASE"/>
    <property type="match status" value="1"/>
</dbReference>
<feature type="repeat" description="TPR" evidence="1">
    <location>
        <begin position="345"/>
        <end position="378"/>
    </location>
</feature>
<dbReference type="GO" id="GO:0016740">
    <property type="term" value="F:transferase activity"/>
    <property type="evidence" value="ECO:0007669"/>
    <property type="project" value="UniProtKB-KW"/>
</dbReference>
<dbReference type="AlphaFoldDB" id="E0UHZ4"/>
<organism evidence="3 4">
    <name type="scientific">Gloeothece verrucosa (strain PCC 7822)</name>
    <name type="common">Cyanothece sp. (strain PCC 7822)</name>
    <dbReference type="NCBI Taxonomy" id="497965"/>
    <lineage>
        <taxon>Bacteria</taxon>
        <taxon>Bacillati</taxon>
        <taxon>Cyanobacteriota</taxon>
        <taxon>Cyanophyceae</taxon>
        <taxon>Oscillatoriophycideae</taxon>
        <taxon>Chroococcales</taxon>
        <taxon>Aphanothecaceae</taxon>
        <taxon>Gloeothece</taxon>
        <taxon>Gloeothece verrucosa</taxon>
    </lineage>
</organism>
<keyword evidence="4" id="KW-1185">Reference proteome</keyword>
<keyword evidence="3" id="KW-0808">Transferase</keyword>
<dbReference type="Pfam" id="PF13414">
    <property type="entry name" value="TPR_11"/>
    <property type="match status" value="1"/>
</dbReference>
<dbReference type="CDD" id="cd02511">
    <property type="entry name" value="Beta4Glucosyltransferase"/>
    <property type="match status" value="1"/>
</dbReference>
<dbReference type="KEGG" id="cyj:Cyan7822_2552"/>
<sequence>MTKLTLCMIVKNEEASLPPCLSSVKDVVDEIIILDTGSTDKTVEIAQNFGAKVFYFDWCNDFSAARNEALKYVTGEWVLVLDADEVLNPKIVNQLQQAISHQNSLVVNLIRQEIGASQSPYSLISRLFRRHPAIKFDRPYHAIIDDSVEKLLKIEKHWQILEIGEVAIFHSGYKPEIIASLDKANRAKKAMESFLANHPNDPYVCSKLGALYLQIGQEKEGIKLLKQGLKSNKGSEQVLFELHYHLANAYSRQNKLEVAAKHYEKAISQPILPQLKIGAYNNSGSLLLSMGDLKAALKAYQTAINIDPSFAVGYYNLGMTLKAMGKLPDAIAAYKRAIAIAPDYAWAYQNLGIVLFKIGAVPESIETFKVAVTLHEAQNRPQEAQKLTEGLKEIGINI</sequence>
<dbReference type="PROSITE" id="PS50293">
    <property type="entry name" value="TPR_REGION"/>
    <property type="match status" value="2"/>
</dbReference>
<dbReference type="InterPro" id="IPR001173">
    <property type="entry name" value="Glyco_trans_2-like"/>
</dbReference>
<dbReference type="CAZy" id="GT2">
    <property type="family name" value="Glycosyltransferase Family 2"/>
</dbReference>
<proteinExistence type="predicted"/>
<feature type="repeat" description="TPR" evidence="1">
    <location>
        <begin position="277"/>
        <end position="310"/>
    </location>
</feature>
<reference evidence="4" key="1">
    <citation type="journal article" date="2011" name="MBio">
        <title>Novel metabolic attributes of the genus Cyanothece, comprising a group of unicellular nitrogen-fixing Cyanobacteria.</title>
        <authorList>
            <person name="Bandyopadhyay A."/>
            <person name="Elvitigala T."/>
            <person name="Welsh E."/>
            <person name="Stockel J."/>
            <person name="Liberton M."/>
            <person name="Min H."/>
            <person name="Sherman L.A."/>
            <person name="Pakrasi H.B."/>
        </authorList>
    </citation>
    <scope>NUCLEOTIDE SEQUENCE [LARGE SCALE GENOMIC DNA]</scope>
    <source>
        <strain evidence="4">PCC 7822</strain>
    </source>
</reference>
<evidence type="ECO:0000259" key="2">
    <source>
        <dbReference type="Pfam" id="PF00535"/>
    </source>
</evidence>
<dbReference type="PROSITE" id="PS50005">
    <property type="entry name" value="TPR"/>
    <property type="match status" value="3"/>
</dbReference>
<dbReference type="InterPro" id="IPR019734">
    <property type="entry name" value="TPR_rpt"/>
</dbReference>
<name>E0UHZ4_GLOV7</name>
<dbReference type="PANTHER" id="PTHR43630">
    <property type="entry name" value="POLY-BETA-1,6-N-ACETYL-D-GLUCOSAMINE SYNTHASE"/>
    <property type="match status" value="1"/>
</dbReference>
<dbReference type="Pfam" id="PF13181">
    <property type="entry name" value="TPR_8"/>
    <property type="match status" value="2"/>
</dbReference>
<dbReference type="STRING" id="497965.Cyan7822_2552"/>
<evidence type="ECO:0000256" key="1">
    <source>
        <dbReference type="PROSITE-ProRule" id="PRU00339"/>
    </source>
</evidence>
<dbReference type="EMBL" id="CP002198">
    <property type="protein sequence ID" value="ADN14524.1"/>
    <property type="molecule type" value="Genomic_DNA"/>
</dbReference>
<dbReference type="eggNOG" id="COG0457">
    <property type="taxonomic scope" value="Bacteria"/>
</dbReference>
<dbReference type="HOGENOM" id="CLU_023736_3_1_3"/>
<dbReference type="SMART" id="SM00028">
    <property type="entry name" value="TPR"/>
    <property type="match status" value="5"/>
</dbReference>
<dbReference type="InterPro" id="IPR011990">
    <property type="entry name" value="TPR-like_helical_dom_sf"/>
</dbReference>
<dbReference type="SUPFAM" id="SSF48452">
    <property type="entry name" value="TPR-like"/>
    <property type="match status" value="1"/>
</dbReference>
<dbReference type="Proteomes" id="UP000008206">
    <property type="component" value="Chromosome"/>
</dbReference>
<evidence type="ECO:0000313" key="4">
    <source>
        <dbReference type="Proteomes" id="UP000008206"/>
    </source>
</evidence>
<feature type="domain" description="Glycosyltransferase 2-like" evidence="2">
    <location>
        <begin position="6"/>
        <end position="152"/>
    </location>
</feature>